<dbReference type="EMBL" id="BQKM01000003">
    <property type="protein sequence ID" value="GJN52262.1"/>
    <property type="molecule type" value="Genomic_DNA"/>
</dbReference>
<dbReference type="KEGG" id="ptw:TUM18999_25710"/>
<sequence>MSQSDRAYSEKRDFIRMQVEAHVVLHHAGREIPALCRDLSSTGMQLEADVELAIGDKVKVHIPSDHAELQGLEAEAEVVRVSDGENGGKSIGLAIISMR</sequence>
<dbReference type="Proteomes" id="UP001054892">
    <property type="component" value="Unassembled WGS sequence"/>
</dbReference>
<dbReference type="Gene3D" id="2.40.10.220">
    <property type="entry name" value="predicted glycosyltransferase like domains"/>
    <property type="match status" value="1"/>
</dbReference>
<feature type="domain" description="PilZ" evidence="1">
    <location>
        <begin position="10"/>
        <end position="97"/>
    </location>
</feature>
<evidence type="ECO:0000313" key="2">
    <source>
        <dbReference type="EMBL" id="BCG24380.1"/>
    </source>
</evidence>
<reference evidence="2 4" key="1">
    <citation type="submission" date="2020-05" db="EMBL/GenBank/DDBJ databases">
        <title>Characterization of novel class B3 metallo-beta-lactamase from novel Pseudomonas species.</title>
        <authorList>
            <person name="Yamada K."/>
            <person name="Aoki K."/>
            <person name="Ishii Y."/>
        </authorList>
    </citation>
    <scope>NUCLEOTIDE SEQUENCE [LARGE SCALE GENOMIC DNA]</scope>
    <source>
        <strain evidence="2 4">TUM18999</strain>
        <strain evidence="3 5">TUM20286</strain>
    </source>
</reference>
<dbReference type="InterPro" id="IPR009875">
    <property type="entry name" value="PilZ_domain"/>
</dbReference>
<dbReference type="AlphaFoldDB" id="A0A6J4E447"/>
<evidence type="ECO:0000259" key="1">
    <source>
        <dbReference type="Pfam" id="PF07238"/>
    </source>
</evidence>
<keyword evidence="5" id="KW-1185">Reference proteome</keyword>
<dbReference type="SUPFAM" id="SSF141371">
    <property type="entry name" value="PilZ domain-like"/>
    <property type="match status" value="1"/>
</dbReference>
<gene>
    <name evidence="2" type="ORF">TUM18999_25710</name>
    <name evidence="3" type="ORF">TUM20286_20140</name>
</gene>
<dbReference type="GO" id="GO:0035438">
    <property type="term" value="F:cyclic-di-GMP binding"/>
    <property type="evidence" value="ECO:0007669"/>
    <property type="project" value="InterPro"/>
</dbReference>
<dbReference type="RefSeq" id="WP_111264162.1">
    <property type="nucleotide sequence ID" value="NZ_AP023189.1"/>
</dbReference>
<protein>
    <submittedName>
        <fullName evidence="2">Pilus assembly protein</fullName>
    </submittedName>
</protein>
<dbReference type="Proteomes" id="UP000509383">
    <property type="component" value="Chromosome"/>
</dbReference>
<evidence type="ECO:0000313" key="4">
    <source>
        <dbReference type="Proteomes" id="UP000509383"/>
    </source>
</evidence>
<proteinExistence type="predicted"/>
<name>A0A6J4E447_9PSED</name>
<organism evidence="2 4">
    <name type="scientific">Pseudomonas tohonis</name>
    <dbReference type="NCBI Taxonomy" id="2725477"/>
    <lineage>
        <taxon>Bacteria</taxon>
        <taxon>Pseudomonadati</taxon>
        <taxon>Pseudomonadota</taxon>
        <taxon>Gammaproteobacteria</taxon>
        <taxon>Pseudomonadales</taxon>
        <taxon>Pseudomonadaceae</taxon>
        <taxon>Pseudomonas</taxon>
    </lineage>
</organism>
<evidence type="ECO:0000313" key="3">
    <source>
        <dbReference type="EMBL" id="GJN52262.1"/>
    </source>
</evidence>
<dbReference type="EMBL" id="AP023189">
    <property type="protein sequence ID" value="BCG24380.1"/>
    <property type="molecule type" value="Genomic_DNA"/>
</dbReference>
<dbReference type="Pfam" id="PF07238">
    <property type="entry name" value="PilZ"/>
    <property type="match status" value="1"/>
</dbReference>
<accession>A0A6J4E447</accession>
<evidence type="ECO:0000313" key="5">
    <source>
        <dbReference type="Proteomes" id="UP001054892"/>
    </source>
</evidence>